<sequence>MLNQKFTQYQNNTQSPNKSKSNHVEQKLREYKRNQSVNTQNQSQTPNKQKLNALISKMHSENESKANKLSKLKQMKQQIASGPKLSTIDLVNKYHPGHNVSFLRSPCRTGNAPLPPPLKQSAPNPRYPSQIIFNPQIQ</sequence>
<reference evidence="3 4" key="2">
    <citation type="submission" date="2024-07" db="EMBL/GenBank/DDBJ databases">
        <authorList>
            <person name="Akdeniz Z."/>
        </authorList>
    </citation>
    <scope>NUCLEOTIDE SEQUENCE [LARGE SCALE GENOMIC DNA]</scope>
</reference>
<evidence type="ECO:0000313" key="4">
    <source>
        <dbReference type="Proteomes" id="UP001642409"/>
    </source>
</evidence>
<feature type="compositionally biased region" description="Polar residues" evidence="1">
    <location>
        <begin position="1"/>
        <end position="19"/>
    </location>
</feature>
<protein>
    <submittedName>
        <fullName evidence="3">Hypothetical_protein</fullName>
    </submittedName>
</protein>
<reference evidence="2" key="1">
    <citation type="submission" date="2023-06" db="EMBL/GenBank/DDBJ databases">
        <authorList>
            <person name="Kurt Z."/>
        </authorList>
    </citation>
    <scope>NUCLEOTIDE SEQUENCE</scope>
</reference>
<comment type="caution">
    <text evidence="2">The sequence shown here is derived from an EMBL/GenBank/DDBJ whole genome shotgun (WGS) entry which is preliminary data.</text>
</comment>
<feature type="region of interest" description="Disordered" evidence="1">
    <location>
        <begin position="32"/>
        <end position="51"/>
    </location>
</feature>
<dbReference type="EMBL" id="CAXDID020000135">
    <property type="protein sequence ID" value="CAL6036906.1"/>
    <property type="molecule type" value="Genomic_DNA"/>
</dbReference>
<proteinExistence type="predicted"/>
<keyword evidence="4" id="KW-1185">Reference proteome</keyword>
<evidence type="ECO:0000256" key="1">
    <source>
        <dbReference type="SAM" id="MobiDB-lite"/>
    </source>
</evidence>
<organism evidence="2">
    <name type="scientific">Hexamita inflata</name>
    <dbReference type="NCBI Taxonomy" id="28002"/>
    <lineage>
        <taxon>Eukaryota</taxon>
        <taxon>Metamonada</taxon>
        <taxon>Diplomonadida</taxon>
        <taxon>Hexamitidae</taxon>
        <taxon>Hexamitinae</taxon>
        <taxon>Hexamita</taxon>
    </lineage>
</organism>
<feature type="compositionally biased region" description="Low complexity" evidence="1">
    <location>
        <begin position="34"/>
        <end position="47"/>
    </location>
</feature>
<feature type="region of interest" description="Disordered" evidence="1">
    <location>
        <begin position="102"/>
        <end position="128"/>
    </location>
</feature>
<name>A0AA86PTJ7_9EUKA</name>
<dbReference type="AlphaFoldDB" id="A0AA86PTJ7"/>
<dbReference type="Proteomes" id="UP001642409">
    <property type="component" value="Unassembled WGS sequence"/>
</dbReference>
<evidence type="ECO:0000313" key="2">
    <source>
        <dbReference type="EMBL" id="CAI9943912.1"/>
    </source>
</evidence>
<feature type="region of interest" description="Disordered" evidence="1">
    <location>
        <begin position="1"/>
        <end position="26"/>
    </location>
</feature>
<evidence type="ECO:0000313" key="3">
    <source>
        <dbReference type="EMBL" id="CAL6036906.1"/>
    </source>
</evidence>
<accession>A0AA86PTJ7</accession>
<gene>
    <name evidence="2" type="ORF">HINF_LOCUS31557</name>
    <name evidence="3" type="ORF">HINF_LOCUS36635</name>
</gene>
<dbReference type="EMBL" id="CATOUU010000720">
    <property type="protein sequence ID" value="CAI9943912.1"/>
    <property type="molecule type" value="Genomic_DNA"/>
</dbReference>